<sequence>MGVSHFLCFAIASLLCLALVCPSHAQNSPQDYLNAHNAARRQVGVRPMAWDDKLATYARNYANKHIGDCKMVHSGGPYGENLAWSSGDMSGTAAVKMWVDEKANYNYNSNTCAPGKVCGHYTQVVWGKSVRLGCAKVRCNSGGTFIVCSYDPRGNIVGQKPY</sequence>
<evidence type="ECO:0000313" key="10">
    <source>
        <dbReference type="EMBL" id="OWM79120.1"/>
    </source>
</evidence>
<dbReference type="InterPro" id="IPR002413">
    <property type="entry name" value="V5_allergen-like"/>
</dbReference>
<evidence type="ECO:0000256" key="5">
    <source>
        <dbReference type="ARBA" id="ARBA00023157"/>
    </source>
</evidence>
<keyword evidence="4" id="KW-0611">Plant defense</keyword>
<evidence type="ECO:0000256" key="4">
    <source>
        <dbReference type="ARBA" id="ARBA00022821"/>
    </source>
</evidence>
<dbReference type="Gene3D" id="3.40.33.10">
    <property type="entry name" value="CAP"/>
    <property type="match status" value="1"/>
</dbReference>
<dbReference type="GO" id="GO:0098542">
    <property type="term" value="P:defense response to other organism"/>
    <property type="evidence" value="ECO:0007669"/>
    <property type="project" value="UniProtKB-ARBA"/>
</dbReference>
<evidence type="ECO:0000256" key="7">
    <source>
        <dbReference type="ARBA" id="ARBA00073092"/>
    </source>
</evidence>
<gene>
    <name evidence="13" type="primary">LOC116194378</name>
    <name evidence="10" type="ORF">CDL15_Pgr003291</name>
</gene>
<dbReference type="EMBL" id="MTKT01002492">
    <property type="protein sequence ID" value="OWM79120.1"/>
    <property type="molecule type" value="Genomic_DNA"/>
</dbReference>
<reference evidence="10" key="2">
    <citation type="submission" date="2017-06" db="EMBL/GenBank/DDBJ databases">
        <title>The pomegranate genome and the genomics of punicalagin biosynthesis.</title>
        <authorList>
            <person name="Xu C."/>
        </authorList>
    </citation>
    <scope>NUCLEOTIDE SEQUENCE [LARGE SCALE GENOMIC DNA]</scope>
    <source>
        <tissue evidence="10">Fresh leaf</tissue>
    </source>
</reference>
<reference evidence="12" key="3">
    <citation type="journal article" date="2020" name="Plant Biotechnol. J.">
        <title>The pomegranate (Punica granatum L.) draft genome dissects genetic divergence between soft- and hard-seeded cultivars.</title>
        <authorList>
            <person name="Luo X."/>
            <person name="Li H."/>
            <person name="Wu Z."/>
            <person name="Yao W."/>
            <person name="Zhao P."/>
            <person name="Cao D."/>
            <person name="Yu H."/>
            <person name="Li K."/>
            <person name="Poudel K."/>
            <person name="Zhao D."/>
            <person name="Zhang F."/>
            <person name="Xia X."/>
            <person name="Chen L."/>
            <person name="Wang Q."/>
            <person name="Jing D."/>
            <person name="Cao S."/>
        </authorList>
    </citation>
    <scope>NUCLEOTIDE SEQUENCE [LARGE SCALE GENOMIC DNA]</scope>
</reference>
<name>A0A218X361_PUNGR</name>
<evidence type="ECO:0000256" key="2">
    <source>
        <dbReference type="ARBA" id="ARBA00009923"/>
    </source>
</evidence>
<evidence type="ECO:0000313" key="11">
    <source>
        <dbReference type="Proteomes" id="UP000197138"/>
    </source>
</evidence>
<dbReference type="Pfam" id="PF00188">
    <property type="entry name" value="CAP"/>
    <property type="match status" value="1"/>
</dbReference>
<dbReference type="FunFam" id="3.40.33.10:FF:000006">
    <property type="entry name" value="Putative pathogenesis-related protein 1"/>
    <property type="match status" value="1"/>
</dbReference>
<dbReference type="InterPro" id="IPR018244">
    <property type="entry name" value="Allrgn_V5/Tpx1_CS"/>
</dbReference>
<dbReference type="PROSITE" id="PS01009">
    <property type="entry name" value="CRISP_1"/>
    <property type="match status" value="1"/>
</dbReference>
<dbReference type="CDD" id="cd05381">
    <property type="entry name" value="CAP_PR-1"/>
    <property type="match status" value="1"/>
</dbReference>
<dbReference type="InterPro" id="IPR035940">
    <property type="entry name" value="CAP_sf"/>
</dbReference>
<dbReference type="InterPro" id="IPR001283">
    <property type="entry name" value="CRISP-related"/>
</dbReference>
<feature type="domain" description="SCP" evidence="9">
    <location>
        <begin position="27"/>
        <end position="158"/>
    </location>
</feature>
<reference evidence="11" key="1">
    <citation type="journal article" date="2017" name="Plant J.">
        <title>The pomegranate (Punica granatum L.) genome and the genomics of punicalagin biosynthesis.</title>
        <authorList>
            <person name="Qin G."/>
            <person name="Xu C."/>
            <person name="Ming R."/>
            <person name="Tang H."/>
            <person name="Guyot R."/>
            <person name="Kramer E.M."/>
            <person name="Hu Y."/>
            <person name="Yi X."/>
            <person name="Qi Y."/>
            <person name="Xu X."/>
            <person name="Gao Z."/>
            <person name="Pan H."/>
            <person name="Jian J."/>
            <person name="Tian Y."/>
            <person name="Yue Z."/>
            <person name="Xu Y."/>
        </authorList>
    </citation>
    <scope>NUCLEOTIDE SEQUENCE [LARGE SCALE GENOMIC DNA]</scope>
    <source>
        <strain evidence="11">cv. Dabenzi</strain>
    </source>
</reference>
<dbReference type="Proteomes" id="UP000197138">
    <property type="component" value="Unassembled WGS sequence"/>
</dbReference>
<dbReference type="SMART" id="SM00198">
    <property type="entry name" value="SCP"/>
    <property type="match status" value="1"/>
</dbReference>
<dbReference type="PROSITE" id="PS01010">
    <property type="entry name" value="CRISP_2"/>
    <property type="match status" value="1"/>
</dbReference>
<keyword evidence="6" id="KW-0568">Pathogenesis-related protein</keyword>
<evidence type="ECO:0000256" key="6">
    <source>
        <dbReference type="ARBA" id="ARBA00023265"/>
    </source>
</evidence>
<evidence type="ECO:0000256" key="1">
    <source>
        <dbReference type="ARBA" id="ARBA00003143"/>
    </source>
</evidence>
<dbReference type="AlphaFoldDB" id="A0A218X361"/>
<proteinExistence type="inferred from homology"/>
<evidence type="ECO:0000256" key="3">
    <source>
        <dbReference type="ARBA" id="ARBA00022729"/>
    </source>
</evidence>
<dbReference type="SUPFAM" id="SSF55797">
    <property type="entry name" value="PR-1-like"/>
    <property type="match status" value="1"/>
</dbReference>
<dbReference type="PANTHER" id="PTHR10334">
    <property type="entry name" value="CYSTEINE-RICH SECRETORY PROTEIN-RELATED"/>
    <property type="match status" value="1"/>
</dbReference>
<protein>
    <recommendedName>
        <fullName evidence="7">Pathogenesis-related protein 1</fullName>
    </recommendedName>
</protein>
<dbReference type="GeneID" id="116194378"/>
<dbReference type="InterPro" id="IPR014044">
    <property type="entry name" value="CAP_dom"/>
</dbReference>
<evidence type="ECO:0000313" key="13">
    <source>
        <dbReference type="RefSeq" id="XP_031379051.1"/>
    </source>
</evidence>
<organism evidence="10 11">
    <name type="scientific">Punica granatum</name>
    <name type="common">Pomegranate</name>
    <dbReference type="NCBI Taxonomy" id="22663"/>
    <lineage>
        <taxon>Eukaryota</taxon>
        <taxon>Viridiplantae</taxon>
        <taxon>Streptophyta</taxon>
        <taxon>Embryophyta</taxon>
        <taxon>Tracheophyta</taxon>
        <taxon>Spermatophyta</taxon>
        <taxon>Magnoliopsida</taxon>
        <taxon>eudicotyledons</taxon>
        <taxon>Gunneridae</taxon>
        <taxon>Pentapetalae</taxon>
        <taxon>rosids</taxon>
        <taxon>malvids</taxon>
        <taxon>Myrtales</taxon>
        <taxon>Lythraceae</taxon>
        <taxon>Punica</taxon>
    </lineage>
</organism>
<comment type="similarity">
    <text evidence="2">Belongs to the CRISP family.</text>
</comment>
<dbReference type="PRINTS" id="PR00838">
    <property type="entry name" value="V5ALLERGEN"/>
</dbReference>
<dbReference type="Proteomes" id="UP000515151">
    <property type="component" value="Chromosome 2"/>
</dbReference>
<reference evidence="13" key="4">
    <citation type="submission" date="2025-04" db="UniProtKB">
        <authorList>
            <consortium name="RefSeq"/>
        </authorList>
    </citation>
    <scope>IDENTIFICATION</scope>
    <source>
        <tissue evidence="13">Leaf</tissue>
    </source>
</reference>
<evidence type="ECO:0000259" key="9">
    <source>
        <dbReference type="SMART" id="SM00198"/>
    </source>
</evidence>
<feature type="chain" id="PRO_5044569072" description="Pathogenesis-related protein 1" evidence="8">
    <location>
        <begin position="26"/>
        <end position="162"/>
    </location>
</feature>
<feature type="signal peptide" evidence="8">
    <location>
        <begin position="1"/>
        <end position="25"/>
    </location>
</feature>
<dbReference type="RefSeq" id="XP_031379051.1">
    <property type="nucleotide sequence ID" value="XM_031523191.1"/>
</dbReference>
<comment type="function">
    <text evidence="1">Probably involved in the defense reaction of plants against pathogens.</text>
</comment>
<keyword evidence="12" id="KW-1185">Reference proteome</keyword>
<dbReference type="PRINTS" id="PR00837">
    <property type="entry name" value="V5TPXLIKE"/>
</dbReference>
<accession>A0A218X361</accession>
<evidence type="ECO:0000313" key="12">
    <source>
        <dbReference type="Proteomes" id="UP000515151"/>
    </source>
</evidence>
<keyword evidence="3 8" id="KW-0732">Signal</keyword>
<keyword evidence="5" id="KW-1015">Disulfide bond</keyword>
<evidence type="ECO:0000256" key="8">
    <source>
        <dbReference type="SAM" id="SignalP"/>
    </source>
</evidence>
<dbReference type="GO" id="GO:0005576">
    <property type="term" value="C:extracellular region"/>
    <property type="evidence" value="ECO:0007669"/>
    <property type="project" value="InterPro"/>
</dbReference>
<dbReference type="OrthoDB" id="337038at2759"/>